<evidence type="ECO:0000313" key="8">
    <source>
        <dbReference type="Proteomes" id="UP000644693"/>
    </source>
</evidence>
<feature type="compositionally biased region" description="Acidic residues" evidence="4">
    <location>
        <begin position="525"/>
        <end position="534"/>
    </location>
</feature>
<reference evidence="7" key="1">
    <citation type="journal article" date="2014" name="Int. J. Syst. Evol. Microbiol.">
        <title>Complete genome sequence of Corynebacterium casei LMG S-19264T (=DSM 44701T), isolated from a smear-ripened cheese.</title>
        <authorList>
            <consortium name="US DOE Joint Genome Institute (JGI-PGF)"/>
            <person name="Walter F."/>
            <person name="Albersmeier A."/>
            <person name="Kalinowski J."/>
            <person name="Ruckert C."/>
        </authorList>
    </citation>
    <scope>NUCLEOTIDE SEQUENCE</scope>
    <source>
        <strain evidence="7">KCTC 23430</strain>
    </source>
</reference>
<keyword evidence="5" id="KW-1133">Transmembrane helix</keyword>
<dbReference type="InterPro" id="IPR036465">
    <property type="entry name" value="vWFA_dom_sf"/>
</dbReference>
<feature type="transmembrane region" description="Helical" evidence="5">
    <location>
        <begin position="62"/>
        <end position="83"/>
    </location>
</feature>
<dbReference type="RefSeq" id="WP_229802619.1">
    <property type="nucleotide sequence ID" value="NZ_BMYM01000001.1"/>
</dbReference>
<feature type="compositionally biased region" description="Low complexity" evidence="4">
    <location>
        <begin position="463"/>
        <end position="523"/>
    </location>
</feature>
<dbReference type="EMBL" id="BMYM01000001">
    <property type="protein sequence ID" value="GHD31089.1"/>
    <property type="molecule type" value="Genomic_DNA"/>
</dbReference>
<evidence type="ECO:0000256" key="2">
    <source>
        <dbReference type="ARBA" id="ARBA00022803"/>
    </source>
</evidence>
<feature type="region of interest" description="Disordered" evidence="4">
    <location>
        <begin position="457"/>
        <end position="606"/>
    </location>
</feature>
<dbReference type="PROSITE" id="PS50234">
    <property type="entry name" value="VWFA"/>
    <property type="match status" value="1"/>
</dbReference>
<feature type="transmembrane region" description="Helical" evidence="5">
    <location>
        <begin position="14"/>
        <end position="31"/>
    </location>
</feature>
<dbReference type="Proteomes" id="UP000644693">
    <property type="component" value="Unassembled WGS sequence"/>
</dbReference>
<dbReference type="Gene3D" id="3.40.50.410">
    <property type="entry name" value="von Willebrand factor, type A domain"/>
    <property type="match status" value="1"/>
</dbReference>
<keyword evidence="5" id="KW-0812">Transmembrane</keyword>
<evidence type="ECO:0000256" key="4">
    <source>
        <dbReference type="SAM" id="MobiDB-lite"/>
    </source>
</evidence>
<evidence type="ECO:0000256" key="1">
    <source>
        <dbReference type="ARBA" id="ARBA00022737"/>
    </source>
</evidence>
<dbReference type="SUPFAM" id="SSF48452">
    <property type="entry name" value="TPR-like"/>
    <property type="match status" value="1"/>
</dbReference>
<dbReference type="SMART" id="SM00327">
    <property type="entry name" value="VWA"/>
    <property type="match status" value="1"/>
</dbReference>
<dbReference type="SUPFAM" id="SSF53300">
    <property type="entry name" value="vWA-like"/>
    <property type="match status" value="1"/>
</dbReference>
<reference evidence="7" key="2">
    <citation type="submission" date="2020-09" db="EMBL/GenBank/DDBJ databases">
        <authorList>
            <person name="Sun Q."/>
            <person name="Kim S."/>
        </authorList>
    </citation>
    <scope>NUCLEOTIDE SEQUENCE</scope>
    <source>
        <strain evidence="7">KCTC 23430</strain>
    </source>
</reference>
<feature type="compositionally biased region" description="Basic and acidic residues" evidence="4">
    <location>
        <begin position="563"/>
        <end position="606"/>
    </location>
</feature>
<comment type="caution">
    <text evidence="7">The sequence shown here is derived from an EMBL/GenBank/DDBJ whole genome shotgun (WGS) entry which is preliminary data.</text>
</comment>
<evidence type="ECO:0000313" key="7">
    <source>
        <dbReference type="EMBL" id="GHD31089.1"/>
    </source>
</evidence>
<organism evidence="7 8">
    <name type="scientific">Parahalioglobus pacificus</name>
    <dbReference type="NCBI Taxonomy" id="930806"/>
    <lineage>
        <taxon>Bacteria</taxon>
        <taxon>Pseudomonadati</taxon>
        <taxon>Pseudomonadota</taxon>
        <taxon>Gammaproteobacteria</taxon>
        <taxon>Cellvibrionales</taxon>
        <taxon>Halieaceae</taxon>
        <taxon>Parahalioglobus</taxon>
    </lineage>
</organism>
<dbReference type="InterPro" id="IPR019734">
    <property type="entry name" value="TPR_rpt"/>
</dbReference>
<dbReference type="PANTHER" id="PTHR22550">
    <property type="entry name" value="SPORE GERMINATION PROTEIN"/>
    <property type="match status" value="1"/>
</dbReference>
<dbReference type="PROSITE" id="PS50005">
    <property type="entry name" value="TPR"/>
    <property type="match status" value="1"/>
</dbReference>
<keyword evidence="8" id="KW-1185">Reference proteome</keyword>
<dbReference type="Pfam" id="PF07719">
    <property type="entry name" value="TPR_2"/>
    <property type="match status" value="1"/>
</dbReference>
<dbReference type="InterPro" id="IPR013105">
    <property type="entry name" value="TPR_2"/>
</dbReference>
<proteinExistence type="predicted"/>
<dbReference type="AlphaFoldDB" id="A0A918XHM4"/>
<keyword evidence="5" id="KW-0472">Membrane</keyword>
<evidence type="ECO:0000259" key="6">
    <source>
        <dbReference type="PROSITE" id="PS50234"/>
    </source>
</evidence>
<evidence type="ECO:0000256" key="5">
    <source>
        <dbReference type="SAM" id="Phobius"/>
    </source>
</evidence>
<name>A0A918XHM4_9GAMM</name>
<dbReference type="Gene3D" id="1.25.40.10">
    <property type="entry name" value="Tetratricopeptide repeat domain"/>
    <property type="match status" value="1"/>
</dbReference>
<dbReference type="InterPro" id="IPR002035">
    <property type="entry name" value="VWF_A"/>
</dbReference>
<dbReference type="Pfam" id="PF13519">
    <property type="entry name" value="VWA_2"/>
    <property type="match status" value="1"/>
</dbReference>
<keyword evidence="1" id="KW-0677">Repeat</keyword>
<keyword evidence="2 3" id="KW-0802">TPR repeat</keyword>
<dbReference type="InterPro" id="IPR011990">
    <property type="entry name" value="TPR-like_helical_dom_sf"/>
</dbReference>
<feature type="compositionally biased region" description="Low complexity" evidence="4">
    <location>
        <begin position="535"/>
        <end position="546"/>
    </location>
</feature>
<accession>A0A918XHM4</accession>
<dbReference type="PANTHER" id="PTHR22550:SF14">
    <property type="entry name" value="VWFA DOMAIN-CONTAINING PROTEIN"/>
    <property type="match status" value="1"/>
</dbReference>
<gene>
    <name evidence="7" type="ORF">GCM10007053_13760</name>
</gene>
<sequence>MSLLQELHLMRPEWLWALIPAIGLGIWLWIARGRSGSWRSVIDAELLPYLINDSQSRGSGHWLLLALLICWCLAVFAAAGPSWRQLPQPIHQKQDAMVLMLDLSYSMKAADLAPSRIDRARQKLLDLLSERREGVTGLVAYAGDAHIVTPLTDDNPTIANLLPALNPDMMPVPGSDADAAVSLAVSLLDSAGIRGGQLLLVTDGVSERAVKAIQSRLDGSTARLSVLGVGTASGAPIPLPGGGFLKDREGAIVIPGLDEGPLRELSTLPGSQYQRMQIGDGDIQQVLTQSALTNSSETLELERSADTWEDQGYWFVLLLLPLALGLFRRGTLASVALAGVLLMDSPGAQAQVWDSLWFTPDQQGQRALDAGDAARASELFENSDWAGTAAYRSGDFETAAELFDSNQSSDGWYNRGNALARAGDLPAAAEAYRESLALTPEREDASENLALVEELMRQEEQQQEQQNNQDQQDPNQDQEGEQQQQDAQSNDSSQPSDDNQGEQSDGQESPQQSPPQEQEPASQTDEQEDGENSEQEQSSQEQEGQQTPQPDIDMSALDEDIERDQALEQWLRRVPDDPSGLLREKFRYESRQRQQRGETKNDDTYW</sequence>
<evidence type="ECO:0000256" key="3">
    <source>
        <dbReference type="PROSITE-ProRule" id="PRU00339"/>
    </source>
</evidence>
<feature type="repeat" description="TPR" evidence="3">
    <location>
        <begin position="409"/>
        <end position="442"/>
    </location>
</feature>
<protein>
    <recommendedName>
        <fullName evidence="6">VWFA domain-containing protein</fullName>
    </recommendedName>
</protein>
<dbReference type="SMART" id="SM00028">
    <property type="entry name" value="TPR"/>
    <property type="match status" value="1"/>
</dbReference>
<dbReference type="InterPro" id="IPR050768">
    <property type="entry name" value="UPF0353/GerABKA_families"/>
</dbReference>
<feature type="domain" description="VWFA" evidence="6">
    <location>
        <begin position="96"/>
        <end position="296"/>
    </location>
</feature>